<evidence type="ECO:0000256" key="17">
    <source>
        <dbReference type="RuleBase" id="RU004460"/>
    </source>
</evidence>
<dbReference type="CDD" id="cd09898">
    <property type="entry name" value="H3TH_53EXO"/>
    <property type="match status" value="1"/>
</dbReference>
<keyword evidence="6 17" id="KW-0548">Nucleotidyltransferase</keyword>
<dbReference type="InterPro" id="IPR020045">
    <property type="entry name" value="DNA_polI_H3TH"/>
</dbReference>
<dbReference type="RefSeq" id="WP_091473766.1">
    <property type="nucleotide sequence ID" value="NZ_FOIT01000001.1"/>
</dbReference>
<keyword evidence="12 17" id="KW-0239">DNA-directed DNA polymerase</keyword>
<dbReference type="CDD" id="cd06140">
    <property type="entry name" value="DNA_polA_I_Bacillus_like_exo"/>
    <property type="match status" value="1"/>
</dbReference>
<keyword evidence="9 17" id="KW-0227">DNA damage</keyword>
<dbReference type="Pfam" id="PF22619">
    <property type="entry name" value="DNA_polI_exo1"/>
    <property type="match status" value="1"/>
</dbReference>
<evidence type="ECO:0000256" key="3">
    <source>
        <dbReference type="ARBA" id="ARBA00012417"/>
    </source>
</evidence>
<dbReference type="SMART" id="SM00482">
    <property type="entry name" value="POLAc"/>
    <property type="match status" value="1"/>
</dbReference>
<dbReference type="AlphaFoldDB" id="A0A662Z526"/>
<reference evidence="20 21" key="1">
    <citation type="submission" date="2016-10" db="EMBL/GenBank/DDBJ databases">
        <authorList>
            <person name="Varghese N."/>
            <person name="Submissions S."/>
        </authorList>
    </citation>
    <scope>NUCLEOTIDE SEQUENCE [LARGE SCALE GENOMIC DNA]</scope>
    <source>
        <strain evidence="20 21">IBRC-M10081</strain>
    </source>
</reference>
<dbReference type="GO" id="GO:0003887">
    <property type="term" value="F:DNA-directed DNA polymerase activity"/>
    <property type="evidence" value="ECO:0007669"/>
    <property type="project" value="UniProtKB-UniRule"/>
</dbReference>
<comment type="catalytic activity">
    <reaction evidence="15 17">
        <text>DNA(n) + a 2'-deoxyribonucleoside 5'-triphosphate = DNA(n+1) + diphosphate</text>
        <dbReference type="Rhea" id="RHEA:22508"/>
        <dbReference type="Rhea" id="RHEA-COMP:17339"/>
        <dbReference type="Rhea" id="RHEA-COMP:17340"/>
        <dbReference type="ChEBI" id="CHEBI:33019"/>
        <dbReference type="ChEBI" id="CHEBI:61560"/>
        <dbReference type="ChEBI" id="CHEBI:173112"/>
        <dbReference type="EC" id="2.7.7.7"/>
    </reaction>
</comment>
<dbReference type="InterPro" id="IPR002298">
    <property type="entry name" value="DNA_polymerase_A"/>
</dbReference>
<keyword evidence="10 17" id="KW-0378">Hydrolase</keyword>
<dbReference type="Proteomes" id="UP000243605">
    <property type="component" value="Unassembled WGS sequence"/>
</dbReference>
<dbReference type="InterPro" id="IPR001098">
    <property type="entry name" value="DNA-dir_DNA_pol_A_palm_dom"/>
</dbReference>
<comment type="similarity">
    <text evidence="1 17">Belongs to the DNA polymerase type-A family.</text>
</comment>
<comment type="subunit">
    <text evidence="2 17">Single-chain monomer with multiple functions.</text>
</comment>
<dbReference type="GO" id="GO:0003677">
    <property type="term" value="F:DNA binding"/>
    <property type="evidence" value="ECO:0007669"/>
    <property type="project" value="UniProtKB-UniRule"/>
</dbReference>
<dbReference type="FunFam" id="3.40.50.1010:FF:000001">
    <property type="entry name" value="DNA polymerase I"/>
    <property type="match status" value="1"/>
</dbReference>
<dbReference type="FunFam" id="1.10.150.20:FF:000002">
    <property type="entry name" value="DNA polymerase I"/>
    <property type="match status" value="1"/>
</dbReference>
<accession>A0A662Z526</accession>
<keyword evidence="5 17" id="KW-0808">Transferase</keyword>
<dbReference type="EC" id="2.7.7.7" evidence="3 16"/>
<evidence type="ECO:0000256" key="14">
    <source>
        <dbReference type="ARBA" id="ARBA00023204"/>
    </source>
</evidence>
<dbReference type="InterPro" id="IPR020046">
    <property type="entry name" value="5-3_exonucl_a-hlix_arch_N"/>
</dbReference>
<evidence type="ECO:0000256" key="13">
    <source>
        <dbReference type="ARBA" id="ARBA00023125"/>
    </source>
</evidence>
<evidence type="ECO:0000259" key="19">
    <source>
        <dbReference type="SMART" id="SM00482"/>
    </source>
</evidence>
<dbReference type="NCBIfam" id="TIGR00593">
    <property type="entry name" value="pola"/>
    <property type="match status" value="1"/>
</dbReference>
<protein>
    <recommendedName>
        <fullName evidence="4 16">DNA polymerase I</fullName>
        <ecNumber evidence="3 16">2.7.7.7</ecNumber>
    </recommendedName>
</protein>
<dbReference type="NCBIfam" id="NF004397">
    <property type="entry name" value="PRK05755.1"/>
    <property type="match status" value="1"/>
</dbReference>
<dbReference type="GO" id="GO:0008409">
    <property type="term" value="F:5'-3' exonuclease activity"/>
    <property type="evidence" value="ECO:0007669"/>
    <property type="project" value="UniProtKB-UniRule"/>
</dbReference>
<evidence type="ECO:0000313" key="21">
    <source>
        <dbReference type="Proteomes" id="UP000243605"/>
    </source>
</evidence>
<evidence type="ECO:0000313" key="20">
    <source>
        <dbReference type="EMBL" id="SEV86877.1"/>
    </source>
</evidence>
<evidence type="ECO:0000256" key="7">
    <source>
        <dbReference type="ARBA" id="ARBA00022705"/>
    </source>
</evidence>
<dbReference type="Gene3D" id="1.20.1060.10">
    <property type="entry name" value="Taq DNA Polymerase, Chain T, domain 4"/>
    <property type="match status" value="1"/>
</dbReference>
<dbReference type="SUPFAM" id="SSF88723">
    <property type="entry name" value="PIN domain-like"/>
    <property type="match status" value="1"/>
</dbReference>
<dbReference type="Pfam" id="PF02739">
    <property type="entry name" value="5_3_exonuc_N"/>
    <property type="match status" value="1"/>
</dbReference>
<dbReference type="PROSITE" id="PS00447">
    <property type="entry name" value="DNA_POLYMERASE_A"/>
    <property type="match status" value="1"/>
</dbReference>
<evidence type="ECO:0000256" key="9">
    <source>
        <dbReference type="ARBA" id="ARBA00022763"/>
    </source>
</evidence>
<dbReference type="SMART" id="SM00475">
    <property type="entry name" value="53EXOc"/>
    <property type="match status" value="1"/>
</dbReference>
<gene>
    <name evidence="17" type="primary">polA</name>
    <name evidence="20" type="ORF">SAMN05192557_0613</name>
</gene>
<evidence type="ECO:0000256" key="8">
    <source>
        <dbReference type="ARBA" id="ARBA00022722"/>
    </source>
</evidence>
<dbReference type="CDD" id="cd09859">
    <property type="entry name" value="PIN_53EXO"/>
    <property type="match status" value="1"/>
</dbReference>
<evidence type="ECO:0000256" key="12">
    <source>
        <dbReference type="ARBA" id="ARBA00022932"/>
    </source>
</evidence>
<feature type="domain" description="DNA-directed DNA polymerase family A palm" evidence="19">
    <location>
        <begin position="622"/>
        <end position="829"/>
    </location>
</feature>
<dbReference type="GO" id="GO:0006302">
    <property type="term" value="P:double-strand break repair"/>
    <property type="evidence" value="ECO:0007669"/>
    <property type="project" value="TreeGrafter"/>
</dbReference>
<dbReference type="SUPFAM" id="SSF56672">
    <property type="entry name" value="DNA/RNA polymerases"/>
    <property type="match status" value="1"/>
</dbReference>
<dbReference type="InterPro" id="IPR002421">
    <property type="entry name" value="5-3_exonuclease"/>
</dbReference>
<dbReference type="FunFam" id="1.10.150.20:FF:000003">
    <property type="entry name" value="DNA polymerase I"/>
    <property type="match status" value="1"/>
</dbReference>
<dbReference type="SUPFAM" id="SSF53098">
    <property type="entry name" value="Ribonuclease H-like"/>
    <property type="match status" value="1"/>
</dbReference>
<dbReference type="PANTHER" id="PTHR10133">
    <property type="entry name" value="DNA POLYMERASE I"/>
    <property type="match status" value="1"/>
</dbReference>
<dbReference type="Gene3D" id="3.30.420.10">
    <property type="entry name" value="Ribonuclease H-like superfamily/Ribonuclease H"/>
    <property type="match status" value="1"/>
</dbReference>
<evidence type="ECO:0000256" key="2">
    <source>
        <dbReference type="ARBA" id="ARBA00011541"/>
    </source>
</evidence>
<dbReference type="OrthoDB" id="9806424at2"/>
<dbReference type="InterPro" id="IPR008918">
    <property type="entry name" value="HhH2"/>
</dbReference>
<dbReference type="EMBL" id="FOIT01000001">
    <property type="protein sequence ID" value="SEV86877.1"/>
    <property type="molecule type" value="Genomic_DNA"/>
</dbReference>
<keyword evidence="14 17" id="KW-0234">DNA repair</keyword>
<dbReference type="GO" id="GO:0006261">
    <property type="term" value="P:DNA-templated DNA replication"/>
    <property type="evidence" value="ECO:0007669"/>
    <property type="project" value="UniProtKB-UniRule"/>
</dbReference>
<evidence type="ECO:0000256" key="5">
    <source>
        <dbReference type="ARBA" id="ARBA00022679"/>
    </source>
</evidence>
<dbReference type="InterPro" id="IPR054690">
    <property type="entry name" value="DNA_polI_exonuclease"/>
</dbReference>
<proteinExistence type="inferred from homology"/>
<dbReference type="SMART" id="SM00279">
    <property type="entry name" value="HhH2"/>
    <property type="match status" value="1"/>
</dbReference>
<name>A0A662Z526_9STAP</name>
<dbReference type="PANTHER" id="PTHR10133:SF27">
    <property type="entry name" value="DNA POLYMERASE NU"/>
    <property type="match status" value="1"/>
</dbReference>
<keyword evidence="11 17" id="KW-0269">Exonuclease</keyword>
<evidence type="ECO:0000256" key="4">
    <source>
        <dbReference type="ARBA" id="ARBA00020311"/>
    </source>
</evidence>
<keyword evidence="13 17" id="KW-0238">DNA-binding</keyword>
<evidence type="ECO:0000256" key="1">
    <source>
        <dbReference type="ARBA" id="ARBA00007705"/>
    </source>
</evidence>
<keyword evidence="7 17" id="KW-0235">DNA replication</keyword>
<organism evidence="20 21">
    <name type="scientific">Aliicoccus persicus</name>
    <dbReference type="NCBI Taxonomy" id="930138"/>
    <lineage>
        <taxon>Bacteria</taxon>
        <taxon>Bacillati</taxon>
        <taxon>Bacillota</taxon>
        <taxon>Bacilli</taxon>
        <taxon>Bacillales</taxon>
        <taxon>Staphylococcaceae</taxon>
        <taxon>Aliicoccus</taxon>
    </lineage>
</organism>
<dbReference type="Gene3D" id="3.30.70.370">
    <property type="match status" value="1"/>
</dbReference>
<dbReference type="InterPro" id="IPR036279">
    <property type="entry name" value="5-3_exonuclease_C_sf"/>
</dbReference>
<evidence type="ECO:0000256" key="16">
    <source>
        <dbReference type="NCBIfam" id="TIGR00593"/>
    </source>
</evidence>
<dbReference type="Gene3D" id="3.40.50.1010">
    <property type="entry name" value="5'-nuclease"/>
    <property type="match status" value="1"/>
</dbReference>
<feature type="domain" description="5'-3' exonuclease" evidence="18">
    <location>
        <begin position="2"/>
        <end position="261"/>
    </location>
</feature>
<dbReference type="InterPro" id="IPR029060">
    <property type="entry name" value="PIN-like_dom_sf"/>
</dbReference>
<dbReference type="Pfam" id="PF01367">
    <property type="entry name" value="5_3_exonuc"/>
    <property type="match status" value="1"/>
</dbReference>
<dbReference type="InterPro" id="IPR019760">
    <property type="entry name" value="DNA-dir_DNA_pol_A_CS"/>
</dbReference>
<dbReference type="SUPFAM" id="SSF47807">
    <property type="entry name" value="5' to 3' exonuclease, C-terminal subdomain"/>
    <property type="match status" value="1"/>
</dbReference>
<evidence type="ECO:0000256" key="6">
    <source>
        <dbReference type="ARBA" id="ARBA00022695"/>
    </source>
</evidence>
<evidence type="ECO:0000256" key="10">
    <source>
        <dbReference type="ARBA" id="ARBA00022801"/>
    </source>
</evidence>
<dbReference type="CDD" id="cd08637">
    <property type="entry name" value="DNA_pol_A_pol_I_C"/>
    <property type="match status" value="1"/>
</dbReference>
<keyword evidence="8" id="KW-0540">Nuclease</keyword>
<dbReference type="PRINTS" id="PR00868">
    <property type="entry name" value="DNAPOLI"/>
</dbReference>
<dbReference type="Pfam" id="PF00476">
    <property type="entry name" value="DNA_pol_A"/>
    <property type="match status" value="1"/>
</dbReference>
<dbReference type="InterPro" id="IPR043502">
    <property type="entry name" value="DNA/RNA_pol_sf"/>
</dbReference>
<dbReference type="InterPro" id="IPR012337">
    <property type="entry name" value="RNaseH-like_sf"/>
</dbReference>
<sequence>MKKLILIDGNSIAFRAFYGLPLLSNKSGLHTNALFGYARLLERIIQDEKPTHMLVAFDAGKSTFRHKEYKDYKGGRQKTPPELGEQFAPIRRLIDAYGIKRYEAEEYEADDIIGTLSKQADQENVETIIVTGDKDLTQLASDNTTIYFTKKGISEVDKITPDFIRESMEITPNQIIDLKGLMGDKSDNIPGVPGVGEKTALRLLKQYGSVEDVLSNLPEISGKKLNENLTNFQEDAILSKRLATIYTEVPMDFSIEDLAFNENTDEKHEIFREFEFNSLLQDVESKEVEEKIEFTTELVDDFSQLGKNISFYIEAEGENYLRATPTFVVATDGKHTIVKSVDDINIDELKAFLTSRDAIYTYDIKRNICLLNHLNIDFTDFTEDMMLAAFLIEPSITIVGVAEVAEQFGVNINNDEFFYGKGRNKKTPTPEEYIPFLQDKVLAIHHVREKLNAKIDEYDMHELLYDLEIPLTKILAKMELRGVHVELDQLKQMETEIRERLDAIESKIHDLAGETFNINSTKQLGVILFEKLELPVIKRTKTGYSTSVEVLDALNGKHDIIKYLLEYRTLSKLQSTYVIGLQNEVSDEGKIHTRFNQTLAKTGRLSSLEPNLQNIPIRTDEGRKIRRAFVPSTSDQVLVALDYSQIELRVLAHITGDESMQEAFNTDVDIHTKTAMEVFNVEREDVDSEMRRNAKAVNFGIVYGISDYGLSQDLHITRKEARLFIDNYLESFPKVDAFMKSIVQDARRDGYVSTIMKRRRYITDIHSKNFNQRSFAERTALNSPIQGSAADIIKKAMVDYVEHPDSKKFDATLLLQIHDELIFEVNKKDVEDFIPHIKHIMEHTVDLDVDLKVDYGQGNNWYEVK</sequence>
<dbReference type="FunFam" id="1.20.1060.10:FF:000001">
    <property type="entry name" value="DNA polymerase I"/>
    <property type="match status" value="1"/>
</dbReference>
<evidence type="ECO:0000259" key="18">
    <source>
        <dbReference type="SMART" id="SM00475"/>
    </source>
</evidence>
<dbReference type="Gene3D" id="1.10.150.20">
    <property type="entry name" value="5' to 3' exonuclease, C-terminal subdomain"/>
    <property type="match status" value="2"/>
</dbReference>
<dbReference type="InterPro" id="IPR018320">
    <property type="entry name" value="DNA_polymerase_1"/>
</dbReference>
<evidence type="ECO:0000256" key="15">
    <source>
        <dbReference type="ARBA" id="ARBA00049244"/>
    </source>
</evidence>
<comment type="function">
    <text evidence="17">In addition to polymerase activity, this DNA polymerase exhibits 5'-3' exonuclease activity.</text>
</comment>
<keyword evidence="21" id="KW-1185">Reference proteome</keyword>
<dbReference type="InterPro" id="IPR036397">
    <property type="entry name" value="RNaseH_sf"/>
</dbReference>
<evidence type="ECO:0000256" key="11">
    <source>
        <dbReference type="ARBA" id="ARBA00022839"/>
    </source>
</evidence>